<feature type="region of interest" description="Disordered" evidence="1">
    <location>
        <begin position="408"/>
        <end position="429"/>
    </location>
</feature>
<name>A0A9P8RP11_9PEZI</name>
<feature type="compositionally biased region" description="Basic and acidic residues" evidence="1">
    <location>
        <begin position="57"/>
        <end position="77"/>
    </location>
</feature>
<feature type="compositionally biased region" description="Polar residues" evidence="1">
    <location>
        <begin position="157"/>
        <end position="173"/>
    </location>
</feature>
<feature type="compositionally biased region" description="Acidic residues" evidence="1">
    <location>
        <begin position="46"/>
        <end position="56"/>
    </location>
</feature>
<feature type="region of interest" description="Disordered" evidence="1">
    <location>
        <begin position="268"/>
        <end position="296"/>
    </location>
</feature>
<dbReference type="EMBL" id="JAGHQM010000812">
    <property type="protein sequence ID" value="KAH0558546.1"/>
    <property type="molecule type" value="Genomic_DNA"/>
</dbReference>
<feature type="region of interest" description="Disordered" evidence="1">
    <location>
        <begin position="44"/>
        <end position="79"/>
    </location>
</feature>
<evidence type="ECO:0000256" key="1">
    <source>
        <dbReference type="SAM" id="MobiDB-lite"/>
    </source>
</evidence>
<accession>A0A9P8RP11</accession>
<evidence type="ECO:0008006" key="5">
    <source>
        <dbReference type="Google" id="ProtNLM"/>
    </source>
</evidence>
<evidence type="ECO:0000313" key="3">
    <source>
        <dbReference type="EMBL" id="KAH0558546.1"/>
    </source>
</evidence>
<feature type="compositionally biased region" description="Basic and acidic residues" evidence="1">
    <location>
        <begin position="129"/>
        <end position="156"/>
    </location>
</feature>
<evidence type="ECO:0000256" key="2">
    <source>
        <dbReference type="SAM" id="Phobius"/>
    </source>
</evidence>
<comment type="caution">
    <text evidence="3">The sequence shown here is derived from an EMBL/GenBank/DDBJ whole genome shotgun (WGS) entry which is preliminary data.</text>
</comment>
<feature type="compositionally biased region" description="Polar residues" evidence="1">
    <location>
        <begin position="268"/>
        <end position="286"/>
    </location>
</feature>
<feature type="region of interest" description="Disordered" evidence="1">
    <location>
        <begin position="129"/>
        <end position="183"/>
    </location>
</feature>
<reference evidence="3" key="1">
    <citation type="submission" date="2021-03" db="EMBL/GenBank/DDBJ databases">
        <title>Comparative genomics and phylogenomic investigation of the class Geoglossomycetes provide insights into ecological specialization and systematics.</title>
        <authorList>
            <person name="Melie T."/>
            <person name="Pirro S."/>
            <person name="Miller A.N."/>
            <person name="Quandt A."/>
        </authorList>
    </citation>
    <scope>NUCLEOTIDE SEQUENCE</scope>
    <source>
        <strain evidence="3">CAQ_001_2017</strain>
    </source>
</reference>
<protein>
    <recommendedName>
        <fullName evidence="5">Peroxin 22-like protein</fullName>
    </recommendedName>
</protein>
<feature type="compositionally biased region" description="Gly residues" evidence="1">
    <location>
        <begin position="417"/>
        <end position="429"/>
    </location>
</feature>
<dbReference type="AlphaFoldDB" id="A0A9P8RP11"/>
<keyword evidence="2" id="KW-0472">Membrane</keyword>
<sequence length="429" mass="45483">MSHDRYERQRHHGRSGLGFWIPLAVTATAATVGLAAWIWNERRSDDDDSSYDEEREDEHHEDASTVTYSDRRGKAEDGASGGVVALMSGALRRTPSPQQLLDGASKKFAAGMAAAGTAVGGALSSIREEEKDDFADHSRWSEEAEVRRSAEGKTPERGSSQVAGPSTQAFSSARETDTASVVPGATFTTDATSWREGAPSGYYQGATRRRKAAIVVSAETGLGDHGEDGRGNNDEQASILSHLSSHIDLAVTELFVLIYAPEIKQHPLSTSSTHRPAISNTSSFSNIGGEDAFTPGEELEKPLVPLDPKPVASVSSGADTPRTPAHDSLAFKMLYGQALSLVGKKSTTVFPFTTPFGHVHILRHLGPEVVYIQESLCGENGDVVTQISSWVGQVVVVVGAEGGHGGLVDSEDEYGAAGRGPRGGGSERT</sequence>
<feature type="non-terminal residue" evidence="3">
    <location>
        <position position="1"/>
    </location>
</feature>
<gene>
    <name evidence="3" type="ORF">GP486_004794</name>
</gene>
<keyword evidence="2" id="KW-0812">Transmembrane</keyword>
<proteinExistence type="predicted"/>
<evidence type="ECO:0000313" key="4">
    <source>
        <dbReference type="Proteomes" id="UP000750711"/>
    </source>
</evidence>
<keyword evidence="4" id="KW-1185">Reference proteome</keyword>
<organism evidence="3 4">
    <name type="scientific">Trichoglossum hirsutum</name>
    <dbReference type="NCBI Taxonomy" id="265104"/>
    <lineage>
        <taxon>Eukaryota</taxon>
        <taxon>Fungi</taxon>
        <taxon>Dikarya</taxon>
        <taxon>Ascomycota</taxon>
        <taxon>Pezizomycotina</taxon>
        <taxon>Geoglossomycetes</taxon>
        <taxon>Geoglossales</taxon>
        <taxon>Geoglossaceae</taxon>
        <taxon>Trichoglossum</taxon>
    </lineage>
</organism>
<dbReference type="Proteomes" id="UP000750711">
    <property type="component" value="Unassembled WGS sequence"/>
</dbReference>
<feature type="transmembrane region" description="Helical" evidence="2">
    <location>
        <begin position="20"/>
        <end position="39"/>
    </location>
</feature>
<keyword evidence="2" id="KW-1133">Transmembrane helix</keyword>